<evidence type="ECO:0000256" key="1">
    <source>
        <dbReference type="SAM" id="MobiDB-lite"/>
    </source>
</evidence>
<dbReference type="KEGG" id="psim:KR76_00122"/>
<dbReference type="STRING" id="2045.KR76_00122"/>
<name>A0A0C5XB92_NOCSI</name>
<protein>
    <submittedName>
        <fullName evidence="2">Uncharacterized protein</fullName>
    </submittedName>
</protein>
<evidence type="ECO:0000313" key="2">
    <source>
        <dbReference type="EMBL" id="AJR18535.1"/>
    </source>
</evidence>
<keyword evidence="3" id="KW-1185">Reference proteome</keyword>
<evidence type="ECO:0000313" key="3">
    <source>
        <dbReference type="Proteomes" id="UP000030300"/>
    </source>
</evidence>
<dbReference type="HOGENOM" id="CLU_3045849_0_0_11"/>
<organism evidence="2 3">
    <name type="scientific">Nocardioides simplex</name>
    <name type="common">Arthrobacter simplex</name>
    <dbReference type="NCBI Taxonomy" id="2045"/>
    <lineage>
        <taxon>Bacteria</taxon>
        <taxon>Bacillati</taxon>
        <taxon>Actinomycetota</taxon>
        <taxon>Actinomycetes</taxon>
        <taxon>Propionibacteriales</taxon>
        <taxon>Nocardioidaceae</taxon>
        <taxon>Pimelobacter</taxon>
    </lineage>
</organism>
<feature type="compositionally biased region" description="Basic and acidic residues" evidence="1">
    <location>
        <begin position="33"/>
        <end position="45"/>
    </location>
</feature>
<feature type="region of interest" description="Disordered" evidence="1">
    <location>
        <begin position="17"/>
        <end position="54"/>
    </location>
</feature>
<dbReference type="EMBL" id="CP009896">
    <property type="protein sequence ID" value="AJR18535.1"/>
    <property type="molecule type" value="Genomic_DNA"/>
</dbReference>
<reference evidence="2 3" key="1">
    <citation type="journal article" date="2015" name="Genome Announc.">
        <title>Complete Genome Sequence of Steroid-Transforming Nocardioides simplex VKM Ac-2033D.</title>
        <authorList>
            <person name="Shtratnikova V.Y."/>
            <person name="Schelkunov M.I."/>
            <person name="Pekov Y.A."/>
            <person name="Fokina V.V."/>
            <person name="Logacheva M.D."/>
            <person name="Sokolov S.L."/>
            <person name="Bragin E.Y."/>
            <person name="Ashapkin V.V."/>
            <person name="Donova M.V."/>
        </authorList>
    </citation>
    <scope>NUCLEOTIDE SEQUENCE [LARGE SCALE GENOMIC DNA]</scope>
    <source>
        <strain evidence="2 3">VKM Ac-2033D</strain>
    </source>
</reference>
<accession>A0A0C5XB92</accession>
<dbReference type="Proteomes" id="UP000030300">
    <property type="component" value="Chromosome"/>
</dbReference>
<dbReference type="AlphaFoldDB" id="A0A0C5XB92"/>
<proteinExistence type="predicted"/>
<gene>
    <name evidence="2" type="ORF">KR76_00122</name>
</gene>
<sequence>MYFDSKPCTVCGSRVELRPRDGGPRAGAVPGAGEHEPDATVDERVCTNPDCPGS</sequence>